<keyword evidence="2" id="KW-1185">Reference proteome</keyword>
<dbReference type="EMBL" id="FXBL01000004">
    <property type="protein sequence ID" value="SMH32035.1"/>
    <property type="molecule type" value="Genomic_DNA"/>
</dbReference>
<protein>
    <recommendedName>
        <fullName evidence="3">Tetratricopeptide repeat protein</fullName>
    </recommendedName>
</protein>
<sequence length="514" mass="57855">MDESELTKPRRILPRWRKLALTPTTEMRGSEQARSEIHSSARRELERSLREWHAQPDLISAAEVADAVSLAGQDVRANSALEFFRSSSTQKIAYAALPSSYGDDTLYSTIRKLKVRLRRQPLDAIAAIELARNYTLIGQLTPAAKAAERALKAAPEDRFVLRSAARFFVHQGDLARAYRAITKSNLVRVDPWIMSTEVALADLLGRSPRWGISQIAGIAGSKRINRQYSELASALGMLEISSGNRKRARRLIARSLDNPTENAVAQAQWMDRSDKLQVDYPNNLLEREDMHEARVLHSLDTGEVSVGVESVERWFLDEPYSVRAAAHGSFISLALARDYEAGLGFADRGLVANPSSFMLQNNRAFALAKLGRVEEAEIALSKIKPPSKSVEAMYRDGLEGLVRFKKGDLELGRHFYMESIFKAKDAENYPVLLSALMHWFEQEFEAGTIDRETAVDLVKNIDMSLARNKRDFDMSLRRSWDMIKASTICKEQNQNRKVLGSYKGVEFFVPADLF</sequence>
<evidence type="ECO:0008006" key="3">
    <source>
        <dbReference type="Google" id="ProtNLM"/>
    </source>
</evidence>
<dbReference type="InterPro" id="IPR011990">
    <property type="entry name" value="TPR-like_helical_dom_sf"/>
</dbReference>
<reference evidence="2" key="1">
    <citation type="submission" date="2017-04" db="EMBL/GenBank/DDBJ databases">
        <authorList>
            <person name="Varghese N."/>
            <person name="Submissions S."/>
        </authorList>
    </citation>
    <scope>NUCLEOTIDE SEQUENCE [LARGE SCALE GENOMIC DNA]</scope>
    <source>
        <strain evidence="2">B5P</strain>
    </source>
</reference>
<evidence type="ECO:0000313" key="2">
    <source>
        <dbReference type="Proteomes" id="UP000193083"/>
    </source>
</evidence>
<dbReference type="SUPFAM" id="SSF48452">
    <property type="entry name" value="TPR-like"/>
    <property type="match status" value="1"/>
</dbReference>
<dbReference type="Proteomes" id="UP000193083">
    <property type="component" value="Unassembled WGS sequence"/>
</dbReference>
<organism evidence="1 2">
    <name type="scientific">Mesorhizobium australicum</name>
    <dbReference type="NCBI Taxonomy" id="536018"/>
    <lineage>
        <taxon>Bacteria</taxon>
        <taxon>Pseudomonadati</taxon>
        <taxon>Pseudomonadota</taxon>
        <taxon>Alphaproteobacteria</taxon>
        <taxon>Hyphomicrobiales</taxon>
        <taxon>Phyllobacteriaceae</taxon>
        <taxon>Mesorhizobium</taxon>
    </lineage>
</organism>
<name>A0A1X7N3Y8_9HYPH</name>
<accession>A0A1X7N3Y8</accession>
<gene>
    <name evidence="1" type="ORF">SAMN02982922_1227</name>
</gene>
<proteinExistence type="predicted"/>
<dbReference type="Gene3D" id="1.25.40.10">
    <property type="entry name" value="Tetratricopeptide repeat domain"/>
    <property type="match status" value="2"/>
</dbReference>
<dbReference type="AlphaFoldDB" id="A0A1X7N3Y8"/>
<evidence type="ECO:0000313" key="1">
    <source>
        <dbReference type="EMBL" id="SMH32035.1"/>
    </source>
</evidence>